<dbReference type="EMBL" id="GBXM01010508">
    <property type="protein sequence ID" value="JAH98069.1"/>
    <property type="molecule type" value="Transcribed_RNA"/>
</dbReference>
<reference evidence="1" key="1">
    <citation type="submission" date="2014-11" db="EMBL/GenBank/DDBJ databases">
        <authorList>
            <person name="Amaro Gonzalez C."/>
        </authorList>
    </citation>
    <scope>NUCLEOTIDE SEQUENCE</scope>
</reference>
<sequence>MLYYTTPIGGAEVIFQDSSHSSRLMSPRHRRVRKIGFLKMGLCTSLIHNLTLTEPFKCHFDEKPVPYNLRRFRSACRVQICHVILGVELMTQTQYI</sequence>
<organism evidence="1">
    <name type="scientific">Anguilla anguilla</name>
    <name type="common">European freshwater eel</name>
    <name type="synonym">Muraena anguilla</name>
    <dbReference type="NCBI Taxonomy" id="7936"/>
    <lineage>
        <taxon>Eukaryota</taxon>
        <taxon>Metazoa</taxon>
        <taxon>Chordata</taxon>
        <taxon>Craniata</taxon>
        <taxon>Vertebrata</taxon>
        <taxon>Euteleostomi</taxon>
        <taxon>Actinopterygii</taxon>
        <taxon>Neopterygii</taxon>
        <taxon>Teleostei</taxon>
        <taxon>Anguilliformes</taxon>
        <taxon>Anguillidae</taxon>
        <taxon>Anguilla</taxon>
    </lineage>
</organism>
<evidence type="ECO:0000313" key="1">
    <source>
        <dbReference type="EMBL" id="JAH98069.1"/>
    </source>
</evidence>
<name>A0A0E9X634_ANGAN</name>
<proteinExistence type="predicted"/>
<protein>
    <submittedName>
        <fullName evidence="1">Uncharacterized protein</fullName>
    </submittedName>
</protein>
<accession>A0A0E9X634</accession>
<reference evidence="1" key="2">
    <citation type="journal article" date="2015" name="Fish Shellfish Immunol.">
        <title>Early steps in the European eel (Anguilla anguilla)-Vibrio vulnificus interaction in the gills: Role of the RtxA13 toxin.</title>
        <authorList>
            <person name="Callol A."/>
            <person name="Pajuelo D."/>
            <person name="Ebbesson L."/>
            <person name="Teles M."/>
            <person name="MacKenzie S."/>
            <person name="Amaro C."/>
        </authorList>
    </citation>
    <scope>NUCLEOTIDE SEQUENCE</scope>
</reference>
<dbReference type="AlphaFoldDB" id="A0A0E9X634"/>